<feature type="region of interest" description="Disordered" evidence="14">
    <location>
        <begin position="61"/>
        <end position="90"/>
    </location>
</feature>
<comment type="similarity">
    <text evidence="2">Belongs to the sulfotransferase 1 family. Gal/GlcNAc/GalNAc subfamily.</text>
</comment>
<keyword evidence="6" id="KW-1133">Transmembrane helix</keyword>
<dbReference type="KEGG" id="char:105909491"/>
<dbReference type="FunFam" id="3.40.50.300:FF:000938">
    <property type="entry name" value="Sulfotransferase"/>
    <property type="match status" value="1"/>
</dbReference>
<dbReference type="GO" id="GO:0045130">
    <property type="term" value="F:keratan sulfotransferase activity"/>
    <property type="evidence" value="ECO:0007669"/>
    <property type="project" value="UniProtKB-EC"/>
</dbReference>
<feature type="chain" id="PRO_5027996307" description="Sulfotransferase" evidence="15">
    <location>
        <begin position="20"/>
        <end position="438"/>
    </location>
</feature>
<dbReference type="EC" id="2.8.2.-" evidence="13"/>
<keyword evidence="4" id="KW-0812">Transmembrane</keyword>
<dbReference type="GO" id="GO:0001517">
    <property type="term" value="F:N-acetylglucosamine 6-O-sulfotransferase activity"/>
    <property type="evidence" value="ECO:0007669"/>
    <property type="project" value="TreeGrafter"/>
</dbReference>
<gene>
    <name evidence="18" type="primary">chst3a</name>
</gene>
<dbReference type="GO" id="GO:0005975">
    <property type="term" value="P:carbohydrate metabolic process"/>
    <property type="evidence" value="ECO:0007669"/>
    <property type="project" value="InterPro"/>
</dbReference>
<dbReference type="RefSeq" id="XP_012693584.2">
    <property type="nucleotide sequence ID" value="XM_012838130.2"/>
</dbReference>
<evidence type="ECO:0000256" key="9">
    <source>
        <dbReference type="ARBA" id="ARBA00023180"/>
    </source>
</evidence>
<feature type="domain" description="Sulfotransferase" evidence="16">
    <location>
        <begin position="93"/>
        <end position="412"/>
    </location>
</feature>
<accession>A0A6P3WAC5</accession>
<dbReference type="PIRSF" id="PIRSF005883">
    <property type="entry name" value="Carbohydrate_sulfotransferase"/>
    <property type="match status" value="1"/>
</dbReference>
<sequence length="438" mass="50064">MRNKYAILIICVVVLVIIEKENNIISRVSDKLTLRQMLQTPQTMAQFTVSAPIVLEDNGSVSPTTQQYPASSPADAGVPNTTEGSEEAQGGRKHILLLATTRTGSSFVGELFNQQGDTMFYLFEPLWHVERKLTLDTGVVNSSATSWAYKDVLRQLFMCDFSMLEQFISPPPQEHVTPALFRRESSMALCEEEVCSPVVKEVFERYRCRSRRCGPLNLTLAALACQGKQHLAIKTVRVRQLDTLKPLVEDPRLDMRFIQLVRDPRAILASRMVAFSSKYQNWKAWAVNGEVPIEDEEVKRLQGNCNQIKMSAELGLSRPEWLQRRYMLVRYEDIARYPMQKAAEMYKFTGIPFTVQAKEWILRNTHATEEASGVYSTQKNSSEQVEKWRFSIPFKLAQVVQQVCGPTMQLFGYKFVNSEETLVNKSVSLLEEREFNVY</sequence>
<dbReference type="GO" id="GO:0006044">
    <property type="term" value="P:N-acetylglucosamine metabolic process"/>
    <property type="evidence" value="ECO:0007669"/>
    <property type="project" value="TreeGrafter"/>
</dbReference>
<proteinExistence type="inferred from homology"/>
<dbReference type="SUPFAM" id="SSF52540">
    <property type="entry name" value="P-loop containing nucleoside triphosphate hydrolases"/>
    <property type="match status" value="1"/>
</dbReference>
<evidence type="ECO:0000256" key="12">
    <source>
        <dbReference type="ARBA" id="ARBA00049862"/>
    </source>
</evidence>
<dbReference type="OrthoDB" id="6138663at2759"/>
<dbReference type="Pfam" id="PF00685">
    <property type="entry name" value="Sulfotransfer_1"/>
    <property type="match status" value="1"/>
</dbReference>
<evidence type="ECO:0000256" key="7">
    <source>
        <dbReference type="ARBA" id="ARBA00023034"/>
    </source>
</evidence>
<dbReference type="GO" id="GO:0008459">
    <property type="term" value="F:chondroitin 6-sulfotransferase activity"/>
    <property type="evidence" value="ECO:0007669"/>
    <property type="project" value="UniProtKB-EC"/>
</dbReference>
<dbReference type="Gene3D" id="3.40.50.300">
    <property type="entry name" value="P-loop containing nucleotide triphosphate hydrolases"/>
    <property type="match status" value="1"/>
</dbReference>
<organism evidence="17 18">
    <name type="scientific">Clupea harengus</name>
    <name type="common">Atlantic herring</name>
    <dbReference type="NCBI Taxonomy" id="7950"/>
    <lineage>
        <taxon>Eukaryota</taxon>
        <taxon>Metazoa</taxon>
        <taxon>Chordata</taxon>
        <taxon>Craniata</taxon>
        <taxon>Vertebrata</taxon>
        <taxon>Euteleostomi</taxon>
        <taxon>Actinopterygii</taxon>
        <taxon>Neopterygii</taxon>
        <taxon>Teleostei</taxon>
        <taxon>Clupei</taxon>
        <taxon>Clupeiformes</taxon>
        <taxon>Clupeoidei</taxon>
        <taxon>Clupeidae</taxon>
        <taxon>Clupea</taxon>
    </lineage>
</organism>
<evidence type="ECO:0000256" key="5">
    <source>
        <dbReference type="ARBA" id="ARBA00022968"/>
    </source>
</evidence>
<keyword evidence="8" id="KW-0472">Membrane</keyword>
<evidence type="ECO:0000256" key="6">
    <source>
        <dbReference type="ARBA" id="ARBA00022989"/>
    </source>
</evidence>
<evidence type="ECO:0000313" key="17">
    <source>
        <dbReference type="Proteomes" id="UP000515152"/>
    </source>
</evidence>
<evidence type="ECO:0000259" key="16">
    <source>
        <dbReference type="Pfam" id="PF00685"/>
    </source>
</evidence>
<evidence type="ECO:0000256" key="8">
    <source>
        <dbReference type="ARBA" id="ARBA00023136"/>
    </source>
</evidence>
<evidence type="ECO:0000256" key="1">
    <source>
        <dbReference type="ARBA" id="ARBA00004323"/>
    </source>
</evidence>
<dbReference type="PANTHER" id="PTHR10704">
    <property type="entry name" value="CARBOHYDRATE SULFOTRANSFERASE"/>
    <property type="match status" value="1"/>
</dbReference>
<evidence type="ECO:0000256" key="15">
    <source>
        <dbReference type="SAM" id="SignalP"/>
    </source>
</evidence>
<evidence type="ECO:0000256" key="11">
    <source>
        <dbReference type="ARBA" id="ARBA00036278"/>
    </source>
</evidence>
<keyword evidence="9" id="KW-0325">Glycoprotein</keyword>
<keyword evidence="17" id="KW-1185">Reference proteome</keyword>
<dbReference type="InterPro" id="IPR051135">
    <property type="entry name" value="Gal/GlcNAc/GalNAc_ST"/>
</dbReference>
<dbReference type="InterPro" id="IPR027417">
    <property type="entry name" value="P-loop_NTPase"/>
</dbReference>
<dbReference type="CTD" id="559721"/>
<keyword evidence="5" id="KW-0735">Signal-anchor</keyword>
<comment type="catalytic activity">
    <reaction evidence="12">
        <text>chondroitin beta-D-glucuronate + n 3'-phosphoadenylyl sulfate = chondroitin 6'-sulfate + n adenosine 3',5'-bisphosphate + n H(+)</text>
        <dbReference type="Rhea" id="RHEA:11108"/>
        <dbReference type="Rhea" id="RHEA-COMP:9827"/>
        <dbReference type="Rhea" id="RHEA-COMP:9828"/>
        <dbReference type="ChEBI" id="CHEBI:15378"/>
        <dbReference type="ChEBI" id="CHEBI:57652"/>
        <dbReference type="ChEBI" id="CHEBI:58339"/>
        <dbReference type="ChEBI" id="CHEBI:58343"/>
        <dbReference type="ChEBI" id="CHEBI:62065"/>
        <dbReference type="EC" id="2.8.2.17"/>
    </reaction>
    <physiologicalReaction direction="left-to-right" evidence="12">
        <dbReference type="Rhea" id="RHEA:11109"/>
    </physiologicalReaction>
</comment>
<evidence type="ECO:0000256" key="14">
    <source>
        <dbReference type="SAM" id="MobiDB-lite"/>
    </source>
</evidence>
<keyword evidence="15" id="KW-0732">Signal</keyword>
<evidence type="ECO:0000256" key="3">
    <source>
        <dbReference type="ARBA" id="ARBA00022679"/>
    </source>
</evidence>
<dbReference type="InterPro" id="IPR000863">
    <property type="entry name" value="Sulfotransferase_dom"/>
</dbReference>
<feature type="compositionally biased region" description="Polar residues" evidence="14">
    <location>
        <begin position="61"/>
        <end position="70"/>
    </location>
</feature>
<evidence type="ECO:0000313" key="18">
    <source>
        <dbReference type="RefSeq" id="XP_012693584.2"/>
    </source>
</evidence>
<dbReference type="AlphaFoldDB" id="A0A6P3WAC5"/>
<dbReference type="PANTHER" id="PTHR10704:SF73">
    <property type="entry name" value="SULFOTRANSFERASE"/>
    <property type="match status" value="1"/>
</dbReference>
<dbReference type="InterPro" id="IPR016469">
    <property type="entry name" value="Carbohydrate_sulfotransferase"/>
</dbReference>
<keyword evidence="10" id="KW-0119">Carbohydrate metabolism</keyword>
<evidence type="ECO:0000256" key="4">
    <source>
        <dbReference type="ARBA" id="ARBA00022692"/>
    </source>
</evidence>
<evidence type="ECO:0000256" key="2">
    <source>
        <dbReference type="ARBA" id="ARBA00005530"/>
    </source>
</evidence>
<protein>
    <recommendedName>
        <fullName evidence="13">Sulfotransferase</fullName>
        <ecNumber evidence="13">2.8.2.-</ecNumber>
    </recommendedName>
</protein>
<comment type="subcellular location">
    <subcellularLocation>
        <location evidence="1">Golgi apparatus membrane</location>
        <topology evidence="1">Single-pass type II membrane protein</topology>
    </subcellularLocation>
</comment>
<name>A0A6P3WAC5_CLUHA</name>
<dbReference type="GeneID" id="105909491"/>
<comment type="catalytic activity">
    <reaction evidence="11">
        <text>3'-phosphoadenylyl sulfate + keratan = adenosine 3',5'-bisphosphate + keratan 6'-sulfate.</text>
        <dbReference type="EC" id="2.8.2.21"/>
    </reaction>
</comment>
<dbReference type="GO" id="GO:0000139">
    <property type="term" value="C:Golgi membrane"/>
    <property type="evidence" value="ECO:0007669"/>
    <property type="project" value="UniProtKB-SubCell"/>
</dbReference>
<dbReference type="GO" id="GO:0006790">
    <property type="term" value="P:sulfur compound metabolic process"/>
    <property type="evidence" value="ECO:0007669"/>
    <property type="project" value="TreeGrafter"/>
</dbReference>
<evidence type="ECO:0000256" key="10">
    <source>
        <dbReference type="ARBA" id="ARBA00023277"/>
    </source>
</evidence>
<keyword evidence="7" id="KW-0333">Golgi apparatus</keyword>
<reference evidence="18" key="1">
    <citation type="submission" date="2025-08" db="UniProtKB">
        <authorList>
            <consortium name="RefSeq"/>
        </authorList>
    </citation>
    <scope>IDENTIFICATION</scope>
</reference>
<dbReference type="Proteomes" id="UP000515152">
    <property type="component" value="Chromosome 13"/>
</dbReference>
<evidence type="ECO:0000256" key="13">
    <source>
        <dbReference type="RuleBase" id="RU361155"/>
    </source>
</evidence>
<keyword evidence="3 13" id="KW-0808">Transferase</keyword>
<feature type="signal peptide" evidence="15">
    <location>
        <begin position="1"/>
        <end position="19"/>
    </location>
</feature>